<name>A0ABD1SA22_9LAMI</name>
<dbReference type="EMBL" id="JBFOLK010000007">
    <property type="protein sequence ID" value="KAL2497601.1"/>
    <property type="molecule type" value="Genomic_DNA"/>
</dbReference>
<reference evidence="3" key="1">
    <citation type="submission" date="2024-07" db="EMBL/GenBank/DDBJ databases">
        <title>Two chromosome-level genome assemblies of Korean endemic species Abeliophyllum distichum and Forsythia ovata (Oleaceae).</title>
        <authorList>
            <person name="Jang H."/>
        </authorList>
    </citation>
    <scope>NUCLEOTIDE SEQUENCE [LARGE SCALE GENOMIC DNA]</scope>
</reference>
<proteinExistence type="predicted"/>
<evidence type="ECO:0000313" key="2">
    <source>
        <dbReference type="EMBL" id="KAL2497601.1"/>
    </source>
</evidence>
<evidence type="ECO:0000256" key="1">
    <source>
        <dbReference type="SAM" id="MobiDB-lite"/>
    </source>
</evidence>
<dbReference type="AlphaFoldDB" id="A0ABD1SA22"/>
<protein>
    <submittedName>
        <fullName evidence="2">Uncharacterized protein</fullName>
    </submittedName>
</protein>
<sequence length="194" mass="21510">MESNPADFKSLEPIDDLDGVLGASTVDSVQLTKFLSSIDAVPTQPSLHVSDPPGAIIAKLPPTWRSYRKKILHNSEDFSLEKVQKISELSLNLGQEMGMKFLIMELQKPMSWRKTTSPINSTNSRRESPSRTTTNSKKKCSRENAMFVAKLDIKQRIVGTEKKGKIEGKVNSLENDNIVATVSKINVVERKAPG</sequence>
<gene>
    <name evidence="2" type="ORF">Adt_23151</name>
</gene>
<feature type="compositionally biased region" description="Polar residues" evidence="1">
    <location>
        <begin position="113"/>
        <end position="123"/>
    </location>
</feature>
<accession>A0ABD1SA22</accession>
<feature type="region of interest" description="Disordered" evidence="1">
    <location>
        <begin position="113"/>
        <end position="139"/>
    </location>
</feature>
<organism evidence="2 3">
    <name type="scientific">Abeliophyllum distichum</name>
    <dbReference type="NCBI Taxonomy" id="126358"/>
    <lineage>
        <taxon>Eukaryota</taxon>
        <taxon>Viridiplantae</taxon>
        <taxon>Streptophyta</taxon>
        <taxon>Embryophyta</taxon>
        <taxon>Tracheophyta</taxon>
        <taxon>Spermatophyta</taxon>
        <taxon>Magnoliopsida</taxon>
        <taxon>eudicotyledons</taxon>
        <taxon>Gunneridae</taxon>
        <taxon>Pentapetalae</taxon>
        <taxon>asterids</taxon>
        <taxon>lamiids</taxon>
        <taxon>Lamiales</taxon>
        <taxon>Oleaceae</taxon>
        <taxon>Forsythieae</taxon>
        <taxon>Abeliophyllum</taxon>
    </lineage>
</organism>
<keyword evidence="3" id="KW-1185">Reference proteome</keyword>
<dbReference type="Proteomes" id="UP001604336">
    <property type="component" value="Unassembled WGS sequence"/>
</dbReference>
<comment type="caution">
    <text evidence="2">The sequence shown here is derived from an EMBL/GenBank/DDBJ whole genome shotgun (WGS) entry which is preliminary data.</text>
</comment>
<evidence type="ECO:0000313" key="3">
    <source>
        <dbReference type="Proteomes" id="UP001604336"/>
    </source>
</evidence>